<feature type="domain" description="LysM" evidence="3">
    <location>
        <begin position="1"/>
        <end position="35"/>
    </location>
</feature>
<dbReference type="InterPro" id="IPR018392">
    <property type="entry name" value="LysM"/>
</dbReference>
<dbReference type="PANTHER" id="PTHR21666:SF263">
    <property type="entry name" value="MUREIN HYDROLASE ACTIVATOR NLPD"/>
    <property type="match status" value="1"/>
</dbReference>
<dbReference type="SUPFAM" id="SSF51261">
    <property type="entry name" value="Duplicated hybrid motif"/>
    <property type="match status" value="1"/>
</dbReference>
<proteinExistence type="inferred from homology"/>
<comment type="similarity">
    <text evidence="1">Belongs to the E.coli NlpD/Haemophilus LppB family.</text>
</comment>
<evidence type="ECO:0000313" key="5">
    <source>
        <dbReference type="Proteomes" id="UP000196027"/>
    </source>
</evidence>
<dbReference type="KEGG" id="ome:OLMES_3637"/>
<dbReference type="Gene3D" id="2.70.70.10">
    <property type="entry name" value="Glucose Permease (Domain IIA)"/>
    <property type="match status" value="1"/>
</dbReference>
<dbReference type="EMBL" id="CP021425">
    <property type="protein sequence ID" value="ARU57664.1"/>
    <property type="molecule type" value="Genomic_DNA"/>
</dbReference>
<dbReference type="CDD" id="cd12797">
    <property type="entry name" value="M23_peptidase"/>
    <property type="match status" value="1"/>
</dbReference>
<dbReference type="PROSITE" id="PS51782">
    <property type="entry name" value="LYSM"/>
    <property type="match status" value="1"/>
</dbReference>
<dbReference type="Pfam" id="PF01476">
    <property type="entry name" value="LysM"/>
    <property type="match status" value="1"/>
</dbReference>
<dbReference type="GO" id="GO:0009279">
    <property type="term" value="C:cell outer membrane"/>
    <property type="evidence" value="ECO:0007669"/>
    <property type="project" value="TreeGrafter"/>
</dbReference>
<name>A0A1Y0IE59_9GAMM</name>
<feature type="region of interest" description="Disordered" evidence="2">
    <location>
        <begin position="46"/>
        <end position="73"/>
    </location>
</feature>
<reference evidence="4 5" key="1">
    <citation type="submission" date="2017-05" db="EMBL/GenBank/DDBJ databases">
        <title>Genomic insights into alkan degradation activity of Oleiphilus messinensis.</title>
        <authorList>
            <person name="Kozyavkin S.A."/>
            <person name="Slesarev A.I."/>
            <person name="Golyshin P.N."/>
            <person name="Korzhenkov A."/>
            <person name="Golyshina O.N."/>
            <person name="Toshchakov S.V."/>
        </authorList>
    </citation>
    <scope>NUCLEOTIDE SEQUENCE [LARGE SCALE GENOMIC DNA]</scope>
    <source>
        <strain evidence="4 5">ME102</strain>
    </source>
</reference>
<dbReference type="Pfam" id="PF01551">
    <property type="entry name" value="Peptidase_M23"/>
    <property type="match status" value="1"/>
</dbReference>
<sequence>MYSIAWRYGRDYVELANANGIAAPYVIQVGQKIRLDLKGSLEKSELKPEVTKRKPKLTKNNKQTNANKGKIKPKVTSKKVDSGIVWQWPHVGPVIARYSVAGNVNKGIDIAGKPGEPVLSAAAGEVVYAGSGLLGYGKLIIINHNDQYLSAYAHNRRILVKEGQKIRAGAKIAELGSTGTNRPKLHFEIRKKGNPVDPLRYLPARNL</sequence>
<dbReference type="InterPro" id="IPR011055">
    <property type="entry name" value="Dup_hybrid_motif"/>
</dbReference>
<dbReference type="AlphaFoldDB" id="A0A1Y0IE59"/>
<dbReference type="InterPro" id="IPR036779">
    <property type="entry name" value="LysM_dom_sf"/>
</dbReference>
<dbReference type="CDD" id="cd00118">
    <property type="entry name" value="LysM"/>
    <property type="match status" value="1"/>
</dbReference>
<evidence type="ECO:0000256" key="2">
    <source>
        <dbReference type="SAM" id="MobiDB-lite"/>
    </source>
</evidence>
<dbReference type="Gene3D" id="3.10.350.10">
    <property type="entry name" value="LysM domain"/>
    <property type="match status" value="1"/>
</dbReference>
<dbReference type="InterPro" id="IPR050570">
    <property type="entry name" value="Cell_wall_metabolism_enzyme"/>
</dbReference>
<keyword evidence="5" id="KW-1185">Reference proteome</keyword>
<dbReference type="InterPro" id="IPR016047">
    <property type="entry name" value="M23ase_b-sheet_dom"/>
</dbReference>
<evidence type="ECO:0000256" key="1">
    <source>
        <dbReference type="ARBA" id="ARBA00038420"/>
    </source>
</evidence>
<dbReference type="Proteomes" id="UP000196027">
    <property type="component" value="Chromosome"/>
</dbReference>
<dbReference type="GO" id="GO:0004222">
    <property type="term" value="F:metalloendopeptidase activity"/>
    <property type="evidence" value="ECO:0007669"/>
    <property type="project" value="TreeGrafter"/>
</dbReference>
<evidence type="ECO:0000259" key="3">
    <source>
        <dbReference type="PROSITE" id="PS51782"/>
    </source>
</evidence>
<protein>
    <submittedName>
        <fullName evidence="4">Murein endopeptidase</fullName>
    </submittedName>
</protein>
<organism evidence="4 5">
    <name type="scientific">Oleiphilus messinensis</name>
    <dbReference type="NCBI Taxonomy" id="141451"/>
    <lineage>
        <taxon>Bacteria</taxon>
        <taxon>Pseudomonadati</taxon>
        <taxon>Pseudomonadota</taxon>
        <taxon>Gammaproteobacteria</taxon>
        <taxon>Oceanospirillales</taxon>
        <taxon>Oleiphilaceae</taxon>
        <taxon>Oleiphilus</taxon>
    </lineage>
</organism>
<dbReference type="PANTHER" id="PTHR21666">
    <property type="entry name" value="PEPTIDASE-RELATED"/>
    <property type="match status" value="1"/>
</dbReference>
<evidence type="ECO:0000313" key="4">
    <source>
        <dbReference type="EMBL" id="ARU57664.1"/>
    </source>
</evidence>
<gene>
    <name evidence="4" type="ORF">OLMES_3637</name>
</gene>
<accession>A0A1Y0IE59</accession>
<dbReference type="GO" id="GO:0032153">
    <property type="term" value="C:cell division site"/>
    <property type="evidence" value="ECO:0007669"/>
    <property type="project" value="TreeGrafter"/>
</dbReference>